<reference evidence="2" key="1">
    <citation type="submission" date="2021-06" db="EMBL/GenBank/DDBJ databases">
        <title>Paracoccus bacterium XHP0099 sp. nov., isolated from the surface waters of the Yellow Sea.</title>
        <authorList>
            <person name="Xue H."/>
            <person name="Zhang D."/>
        </authorList>
    </citation>
    <scope>NUCLEOTIDE SEQUENCE</scope>
    <source>
        <strain evidence="2">XHP0099</strain>
    </source>
</reference>
<dbReference type="InterPro" id="IPR028992">
    <property type="entry name" value="Hedgehog/Intein_dom"/>
</dbReference>
<gene>
    <name evidence="2" type="ORF">KNW02_11490</name>
</gene>
<protein>
    <submittedName>
        <fullName evidence="2">Hint domain-containing protein</fullName>
    </submittedName>
</protein>
<sequence>MPDFEFGGLIDATGLFTWQSGGTNPGATINEASNGLPNVTTDQVYTYNGGSAEAVTVTDNDSEFIEGDLFQQTLTLPATINGVAYAAGTQITTTGQIVFRDNATGTAYTVYTGTLGTNSAGVTSPTYFYIWKDGAAPPAGSSLRVVSRGQPTSITYNTLPAPCFCNGTLIQTPDGPRRVEDLTVGDLVNTRSGPPLPVRWIGSQTVTPEALAAIPELRPVILTAGSLGHNVPTDDLMVSRQHRVRLASHIVAELTEAEHVLVPAVKLVGVPGVHFYEGGSPFTYYHLLLDRHSLVQSNGTWTESLYLGREFLGSLSTEARDELRTIFPKLLCDGFDYPPVAPMIERRRVIDELVRSHLSSHVDLA</sequence>
<proteinExistence type="predicted"/>
<accession>A0ABS6AJH1</accession>
<evidence type="ECO:0000313" key="2">
    <source>
        <dbReference type="EMBL" id="MBU3030736.1"/>
    </source>
</evidence>
<dbReference type="RefSeq" id="WP_216033412.1">
    <property type="nucleotide sequence ID" value="NZ_JAHKNG010000018.1"/>
</dbReference>
<dbReference type="Proteomes" id="UP001166191">
    <property type="component" value="Unassembled WGS sequence"/>
</dbReference>
<organism evidence="2 3">
    <name type="scientific">Paracoccus marinaquae</name>
    <dbReference type="NCBI Taxonomy" id="2841926"/>
    <lineage>
        <taxon>Bacteria</taxon>
        <taxon>Pseudomonadati</taxon>
        <taxon>Pseudomonadota</taxon>
        <taxon>Alphaproteobacteria</taxon>
        <taxon>Rhodobacterales</taxon>
        <taxon>Paracoccaceae</taxon>
        <taxon>Paracoccus</taxon>
    </lineage>
</organism>
<dbReference type="EMBL" id="JAHKNG010000018">
    <property type="protein sequence ID" value="MBU3030736.1"/>
    <property type="molecule type" value="Genomic_DNA"/>
</dbReference>
<evidence type="ECO:0000313" key="3">
    <source>
        <dbReference type="Proteomes" id="UP001166191"/>
    </source>
</evidence>
<comment type="caution">
    <text evidence="2">The sequence shown here is derived from an EMBL/GenBank/DDBJ whole genome shotgun (WGS) entry which is preliminary data.</text>
</comment>
<evidence type="ECO:0000259" key="1">
    <source>
        <dbReference type="Pfam" id="PF13403"/>
    </source>
</evidence>
<keyword evidence="3" id="KW-1185">Reference proteome</keyword>
<dbReference type="Pfam" id="PF13403">
    <property type="entry name" value="Hint_2"/>
    <property type="match status" value="1"/>
</dbReference>
<feature type="domain" description="Hedgehog/Intein (Hint)" evidence="1">
    <location>
        <begin position="162"/>
        <end position="308"/>
    </location>
</feature>
<name>A0ABS6AJH1_9RHOB</name>